<dbReference type="AlphaFoldDB" id="A0A2T3MWV9"/>
<dbReference type="OrthoDB" id="5589169at2"/>
<accession>A0A2T3MWV9</accession>
<keyword evidence="2" id="KW-1185">Reference proteome</keyword>
<sequence>MSIREFCSIEGLEISYGSELALKEINDIVERGNLLASLTASLVVIQVINGTFKGTAQNITKYDWEQFGEAMIGVNKITRTRVGNTAFDMALKTTGKEYSFWKCIYESTL</sequence>
<evidence type="ECO:0000313" key="1">
    <source>
        <dbReference type="EMBL" id="PSW04464.1"/>
    </source>
</evidence>
<dbReference type="RefSeq" id="WP_107283996.1">
    <property type="nucleotide sequence ID" value="NZ_PYMC01000009.1"/>
</dbReference>
<proteinExistence type="predicted"/>
<name>A0A2T3MWV9_9GAMM</name>
<organism evidence="1 2">
    <name type="scientific">Photobacterium lipolyticum</name>
    <dbReference type="NCBI Taxonomy" id="266810"/>
    <lineage>
        <taxon>Bacteria</taxon>
        <taxon>Pseudomonadati</taxon>
        <taxon>Pseudomonadota</taxon>
        <taxon>Gammaproteobacteria</taxon>
        <taxon>Vibrionales</taxon>
        <taxon>Vibrionaceae</taxon>
        <taxon>Photobacterium</taxon>
    </lineage>
</organism>
<dbReference type="Proteomes" id="UP000240904">
    <property type="component" value="Unassembled WGS sequence"/>
</dbReference>
<protein>
    <submittedName>
        <fullName evidence="1">Uncharacterized protein</fullName>
    </submittedName>
</protein>
<reference evidence="1 2" key="1">
    <citation type="submission" date="2018-03" db="EMBL/GenBank/DDBJ databases">
        <title>Whole genome sequencing of Histamine producing bacteria.</title>
        <authorList>
            <person name="Butler K."/>
        </authorList>
    </citation>
    <scope>NUCLEOTIDE SEQUENCE [LARGE SCALE GENOMIC DNA]</scope>
    <source>
        <strain evidence="1 2">DSM 16190</strain>
    </source>
</reference>
<evidence type="ECO:0000313" key="2">
    <source>
        <dbReference type="Proteomes" id="UP000240904"/>
    </source>
</evidence>
<comment type="caution">
    <text evidence="1">The sequence shown here is derived from an EMBL/GenBank/DDBJ whole genome shotgun (WGS) entry which is preliminary data.</text>
</comment>
<gene>
    <name evidence="1" type="ORF">C9I89_14210</name>
</gene>
<dbReference type="EMBL" id="PYMC01000009">
    <property type="protein sequence ID" value="PSW04464.1"/>
    <property type="molecule type" value="Genomic_DNA"/>
</dbReference>